<accession>A0AAE1H8H0</accession>
<proteinExistence type="predicted"/>
<evidence type="ECO:0000256" key="2">
    <source>
        <dbReference type="ARBA" id="ARBA00022723"/>
    </source>
</evidence>
<dbReference type="EMBL" id="JAHWGI010000532">
    <property type="protein sequence ID" value="KAK3916493.1"/>
    <property type="molecule type" value="Genomic_DNA"/>
</dbReference>
<comment type="caution">
    <text evidence="4">The sequence shown here is derived from an EMBL/GenBank/DDBJ whole genome shotgun (WGS) entry which is preliminary data.</text>
</comment>
<comment type="cofactor">
    <cofactor evidence="1">
        <name>a divalent metal cation</name>
        <dbReference type="ChEBI" id="CHEBI:60240"/>
    </cofactor>
</comment>
<evidence type="ECO:0000313" key="6">
    <source>
        <dbReference type="Proteomes" id="UP001219518"/>
    </source>
</evidence>
<evidence type="ECO:0000256" key="1">
    <source>
        <dbReference type="ARBA" id="ARBA00001968"/>
    </source>
</evidence>
<keyword evidence="2" id="KW-0479">Metal-binding</keyword>
<gene>
    <name evidence="4" type="ORF">KUF71_006228</name>
    <name evidence="5" type="ORF">KUF71_006267</name>
</gene>
<dbReference type="InterPro" id="IPR027806">
    <property type="entry name" value="HARBI1_dom"/>
</dbReference>
<protein>
    <submittedName>
        <fullName evidence="4">MORN repeat-containing protein 5</fullName>
    </submittedName>
</protein>
<dbReference type="Pfam" id="PF13359">
    <property type="entry name" value="DDE_Tnp_4"/>
    <property type="match status" value="1"/>
</dbReference>
<keyword evidence="6" id="KW-1185">Reference proteome</keyword>
<sequence>MIGPNQHILGDGAYILTDKVINPYERDEALNEVQQHHNTVLSSCRPSVERSFGFLKMRCPRLKYFRSITIEYAVDHIVSCFVLNNFILEGEEPAGLVQRAQQNQPGNRQQPPFINGADDVGNFPYVNVEPDHPLLLEARLNGIEKREQIAALLFQRR</sequence>
<reference evidence="4" key="2">
    <citation type="journal article" date="2023" name="BMC Genomics">
        <title>Pest status, molecular evolution, and epigenetic factors derived from the genome assembly of Frankliniella fusca, a thysanopteran phytovirus vector.</title>
        <authorList>
            <person name="Catto M.A."/>
            <person name="Labadie P.E."/>
            <person name="Jacobson A.L."/>
            <person name="Kennedy G.G."/>
            <person name="Srinivasan R."/>
            <person name="Hunt B.G."/>
        </authorList>
    </citation>
    <scope>NUCLEOTIDE SEQUENCE</scope>
    <source>
        <strain evidence="4">PL_HMW_Pooled</strain>
    </source>
</reference>
<evidence type="ECO:0000313" key="4">
    <source>
        <dbReference type="EMBL" id="KAK3916434.1"/>
    </source>
</evidence>
<reference evidence="4" key="1">
    <citation type="submission" date="2021-07" db="EMBL/GenBank/DDBJ databases">
        <authorList>
            <person name="Catto M.A."/>
            <person name="Jacobson A."/>
            <person name="Kennedy G."/>
            <person name="Labadie P."/>
            <person name="Hunt B.G."/>
            <person name="Srinivasan R."/>
        </authorList>
    </citation>
    <scope>NUCLEOTIDE SEQUENCE</scope>
    <source>
        <strain evidence="4">PL_HMW_Pooled</strain>
        <tissue evidence="4">Head</tissue>
    </source>
</reference>
<feature type="domain" description="DDE Tnp4" evidence="3">
    <location>
        <begin position="4"/>
        <end position="85"/>
    </location>
</feature>
<dbReference type="AlphaFoldDB" id="A0AAE1H8H0"/>
<evidence type="ECO:0000313" key="5">
    <source>
        <dbReference type="EMBL" id="KAK3916493.1"/>
    </source>
</evidence>
<evidence type="ECO:0000259" key="3">
    <source>
        <dbReference type="Pfam" id="PF13359"/>
    </source>
</evidence>
<dbReference type="GO" id="GO:0046872">
    <property type="term" value="F:metal ion binding"/>
    <property type="evidence" value="ECO:0007669"/>
    <property type="project" value="UniProtKB-KW"/>
</dbReference>
<organism evidence="4 6">
    <name type="scientific">Frankliniella fusca</name>
    <dbReference type="NCBI Taxonomy" id="407009"/>
    <lineage>
        <taxon>Eukaryota</taxon>
        <taxon>Metazoa</taxon>
        <taxon>Ecdysozoa</taxon>
        <taxon>Arthropoda</taxon>
        <taxon>Hexapoda</taxon>
        <taxon>Insecta</taxon>
        <taxon>Pterygota</taxon>
        <taxon>Neoptera</taxon>
        <taxon>Paraneoptera</taxon>
        <taxon>Thysanoptera</taxon>
        <taxon>Terebrantia</taxon>
        <taxon>Thripoidea</taxon>
        <taxon>Thripidae</taxon>
        <taxon>Frankliniella</taxon>
    </lineage>
</organism>
<name>A0AAE1H8H0_9NEOP</name>
<dbReference type="EMBL" id="JAHWGI010000525">
    <property type="protein sequence ID" value="KAK3916434.1"/>
    <property type="molecule type" value="Genomic_DNA"/>
</dbReference>
<dbReference type="Proteomes" id="UP001219518">
    <property type="component" value="Unassembled WGS sequence"/>
</dbReference>